<dbReference type="EMBL" id="JANBPY010001883">
    <property type="protein sequence ID" value="KAJ1957795.1"/>
    <property type="molecule type" value="Genomic_DNA"/>
</dbReference>
<feature type="non-terminal residue" evidence="5">
    <location>
        <position position="352"/>
    </location>
</feature>
<keyword evidence="2" id="KW-0067">ATP-binding</keyword>
<dbReference type="Pfam" id="PF00488">
    <property type="entry name" value="MutS_V"/>
    <property type="match status" value="1"/>
</dbReference>
<keyword evidence="1" id="KW-0547">Nucleotide-binding</keyword>
<evidence type="ECO:0000313" key="6">
    <source>
        <dbReference type="Proteomes" id="UP001150925"/>
    </source>
</evidence>
<feature type="domain" description="DNA mismatch repair proteins mutS family" evidence="4">
    <location>
        <begin position="173"/>
        <end position="189"/>
    </location>
</feature>
<dbReference type="InterPro" id="IPR045076">
    <property type="entry name" value="MutS"/>
</dbReference>
<proteinExistence type="predicted"/>
<dbReference type="InterPro" id="IPR027417">
    <property type="entry name" value="P-loop_NTPase"/>
</dbReference>
<dbReference type="GO" id="GO:0140664">
    <property type="term" value="F:ATP-dependent DNA damage sensor activity"/>
    <property type="evidence" value="ECO:0007669"/>
    <property type="project" value="InterPro"/>
</dbReference>
<dbReference type="InterPro" id="IPR000432">
    <property type="entry name" value="DNA_mismatch_repair_MutS_C"/>
</dbReference>
<dbReference type="Proteomes" id="UP001150925">
    <property type="component" value="Unassembled WGS sequence"/>
</dbReference>
<dbReference type="GO" id="GO:0030983">
    <property type="term" value="F:mismatched DNA binding"/>
    <property type="evidence" value="ECO:0007669"/>
    <property type="project" value="InterPro"/>
</dbReference>
<organism evidence="5 6">
    <name type="scientific">Dispira parvispora</name>
    <dbReference type="NCBI Taxonomy" id="1520584"/>
    <lineage>
        <taxon>Eukaryota</taxon>
        <taxon>Fungi</taxon>
        <taxon>Fungi incertae sedis</taxon>
        <taxon>Zoopagomycota</taxon>
        <taxon>Kickxellomycotina</taxon>
        <taxon>Dimargaritomycetes</taxon>
        <taxon>Dimargaritales</taxon>
        <taxon>Dimargaritaceae</taxon>
        <taxon>Dispira</taxon>
    </lineage>
</organism>
<evidence type="ECO:0000256" key="2">
    <source>
        <dbReference type="ARBA" id="ARBA00022840"/>
    </source>
</evidence>
<gene>
    <name evidence="5" type="primary">msh1_2</name>
    <name evidence="5" type="ORF">IWQ62_005015</name>
</gene>
<evidence type="ECO:0000313" key="5">
    <source>
        <dbReference type="EMBL" id="KAJ1957795.1"/>
    </source>
</evidence>
<dbReference type="GO" id="GO:0005634">
    <property type="term" value="C:nucleus"/>
    <property type="evidence" value="ECO:0007669"/>
    <property type="project" value="TreeGrafter"/>
</dbReference>
<name>A0A9W8E026_9FUNG</name>
<protein>
    <submittedName>
        <fullName evidence="5">MutS protein 1</fullName>
    </submittedName>
</protein>
<evidence type="ECO:0000256" key="1">
    <source>
        <dbReference type="ARBA" id="ARBA00022741"/>
    </source>
</evidence>
<dbReference type="PANTHER" id="PTHR11361">
    <property type="entry name" value="DNA MISMATCH REPAIR PROTEIN MUTS FAMILY MEMBER"/>
    <property type="match status" value="1"/>
</dbReference>
<dbReference type="PANTHER" id="PTHR11361:SF34">
    <property type="entry name" value="DNA MISMATCH REPAIR PROTEIN MSH1, MITOCHONDRIAL"/>
    <property type="match status" value="1"/>
</dbReference>
<evidence type="ECO:0000256" key="3">
    <source>
        <dbReference type="ARBA" id="ARBA00023125"/>
    </source>
</evidence>
<keyword evidence="6" id="KW-1185">Reference proteome</keyword>
<sequence>IFEEEIGLYQGLVRDALLYRSAIVTNSRILAQIDVATSFAQLARDFNYVRPTFTSAPGVCRIMGGRHPVVEMTLRTKNRHFIHNDCDLDPSSPTALVTGPNMGGKSTFLRQNAIIITLAHIGSFVPAISAELSPVDRLFSRVGASDNLAEEQSTFMVEMRETAHILQHMTSQSFVIMDEVGRGTATTDGMAIAYAALYELAQRVCCRSIMATHYHELTDWAQSTMPRIRYLCTSVYTDEAGAFSFIHKVLPGVSRQSHGLQVAQLAGFPPSALATARRMHAHLTKTEIPATDDTLTLPSSGIVPVENCNVKTPTTAEIREDNLAREKLHQIEQLVPTGRFDLKSAYQPPCTQ</sequence>
<dbReference type="SUPFAM" id="SSF52540">
    <property type="entry name" value="P-loop containing nucleoside triphosphate hydrolases"/>
    <property type="match status" value="1"/>
</dbReference>
<accession>A0A9W8E026</accession>
<dbReference type="SMART" id="SM00534">
    <property type="entry name" value="MUTSac"/>
    <property type="match status" value="1"/>
</dbReference>
<dbReference type="GO" id="GO:0006298">
    <property type="term" value="P:mismatch repair"/>
    <property type="evidence" value="ECO:0007669"/>
    <property type="project" value="InterPro"/>
</dbReference>
<comment type="caution">
    <text evidence="5">The sequence shown here is derived from an EMBL/GenBank/DDBJ whole genome shotgun (WGS) entry which is preliminary data.</text>
</comment>
<reference evidence="5" key="1">
    <citation type="submission" date="2022-07" db="EMBL/GenBank/DDBJ databases">
        <title>Phylogenomic reconstructions and comparative analyses of Kickxellomycotina fungi.</title>
        <authorList>
            <person name="Reynolds N.K."/>
            <person name="Stajich J.E."/>
            <person name="Barry K."/>
            <person name="Grigoriev I.V."/>
            <person name="Crous P."/>
            <person name="Smith M.E."/>
        </authorList>
    </citation>
    <scope>NUCLEOTIDE SEQUENCE</scope>
    <source>
        <strain evidence="5">RSA 1196</strain>
    </source>
</reference>
<dbReference type="OrthoDB" id="10252754at2759"/>
<dbReference type="GO" id="GO:0043504">
    <property type="term" value="P:mitochondrial DNA repair"/>
    <property type="evidence" value="ECO:0007669"/>
    <property type="project" value="TreeGrafter"/>
</dbReference>
<dbReference type="GO" id="GO:0005524">
    <property type="term" value="F:ATP binding"/>
    <property type="evidence" value="ECO:0007669"/>
    <property type="project" value="UniProtKB-KW"/>
</dbReference>
<dbReference type="AlphaFoldDB" id="A0A9W8E026"/>
<dbReference type="PROSITE" id="PS00486">
    <property type="entry name" value="DNA_MISMATCH_REPAIR_2"/>
    <property type="match status" value="1"/>
</dbReference>
<evidence type="ECO:0000259" key="4">
    <source>
        <dbReference type="PROSITE" id="PS00486"/>
    </source>
</evidence>
<keyword evidence="3" id="KW-0238">DNA-binding</keyword>
<dbReference type="Gene3D" id="3.40.50.300">
    <property type="entry name" value="P-loop containing nucleotide triphosphate hydrolases"/>
    <property type="match status" value="1"/>
</dbReference>
<dbReference type="GO" id="GO:0005739">
    <property type="term" value="C:mitochondrion"/>
    <property type="evidence" value="ECO:0007669"/>
    <property type="project" value="TreeGrafter"/>
</dbReference>